<gene>
    <name evidence="2" type="ORF">A245_05185</name>
</gene>
<feature type="non-terminal residue" evidence="2">
    <location>
        <position position="107"/>
    </location>
</feature>
<sequence>STLPSAGVGALLTIYVLGSEFSLISLLGLFLLIGVVKKNAIMMIDLALHLEREQGMTPEESIRSACLQRLRPILMTTMAAILGALPLLLSTAEGAEMRKPLGLTIIG</sequence>
<feature type="transmembrane region" description="Helical" evidence="1">
    <location>
        <begin position="12"/>
        <end position="36"/>
    </location>
</feature>
<dbReference type="Gene3D" id="1.20.1640.10">
    <property type="entry name" value="Multidrug efflux transporter AcrB transmembrane domain"/>
    <property type="match status" value="1"/>
</dbReference>
<evidence type="ECO:0000313" key="3">
    <source>
        <dbReference type="Proteomes" id="UP000018849"/>
    </source>
</evidence>
<feature type="non-terminal residue" evidence="2">
    <location>
        <position position="1"/>
    </location>
</feature>
<dbReference type="InterPro" id="IPR001036">
    <property type="entry name" value="Acrflvin-R"/>
</dbReference>
<keyword evidence="1" id="KW-1133">Transmembrane helix</keyword>
<reference evidence="2 3" key="1">
    <citation type="journal article" date="2013" name="PLoS Pathog.">
        <title>Genomic analysis of the Kiwifruit pathogen Pseudomonas syringae pv. actinidiae provides insight into the origins of an emergent plant disease.</title>
        <authorList>
            <person name="McCann H.C."/>
            <person name="Rikkerink E.H."/>
            <person name="Bertels F."/>
            <person name="Fiers M."/>
            <person name="Lu A."/>
            <person name="Rees-George J."/>
            <person name="Andersen M.T."/>
            <person name="Gleave A.P."/>
            <person name="Haubold B."/>
            <person name="Wohlers M.W."/>
            <person name="Guttman D.S."/>
            <person name="Wang P.W."/>
            <person name="Straub C."/>
            <person name="Vanneste J.L."/>
            <person name="Rainey P.B."/>
            <person name="Templeton M.D."/>
        </authorList>
    </citation>
    <scope>NUCLEOTIDE SEQUENCE [LARGE SCALE GENOMIC DNA]</scope>
    <source>
        <strain evidence="2 3">ICMP 19096</strain>
    </source>
</reference>
<dbReference type="EMBL" id="AOKF01000425">
    <property type="protein sequence ID" value="EPN67148.1"/>
    <property type="molecule type" value="Genomic_DNA"/>
</dbReference>
<organism evidence="2 3">
    <name type="scientific">Pseudomonas syringae pv. actinidiae ICMP 19096</name>
    <dbReference type="NCBI Taxonomy" id="1194405"/>
    <lineage>
        <taxon>Bacteria</taxon>
        <taxon>Pseudomonadati</taxon>
        <taxon>Pseudomonadota</taxon>
        <taxon>Gammaproteobacteria</taxon>
        <taxon>Pseudomonadales</taxon>
        <taxon>Pseudomonadaceae</taxon>
        <taxon>Pseudomonas</taxon>
        <taxon>Pseudomonas syringae</taxon>
    </lineage>
</organism>
<dbReference type="Pfam" id="PF00873">
    <property type="entry name" value="ACR_tran"/>
    <property type="match status" value="1"/>
</dbReference>
<comment type="caution">
    <text evidence="2">The sequence shown here is derived from an EMBL/GenBank/DDBJ whole genome shotgun (WGS) entry which is preliminary data.</text>
</comment>
<keyword evidence="1" id="KW-0812">Transmembrane</keyword>
<accession>A0A656K3F4</accession>
<protein>
    <submittedName>
        <fullName evidence="2">AcrB/AcrD/AcrF family protein</fullName>
    </submittedName>
</protein>
<dbReference type="Proteomes" id="UP000018849">
    <property type="component" value="Unassembled WGS sequence"/>
</dbReference>
<keyword evidence="1" id="KW-0472">Membrane</keyword>
<dbReference type="GO" id="GO:0005886">
    <property type="term" value="C:plasma membrane"/>
    <property type="evidence" value="ECO:0007669"/>
    <property type="project" value="TreeGrafter"/>
</dbReference>
<evidence type="ECO:0000313" key="2">
    <source>
        <dbReference type="EMBL" id="EPN67148.1"/>
    </source>
</evidence>
<dbReference type="PANTHER" id="PTHR32063:SF21">
    <property type="entry name" value="MULTIDRUG RESISTANCE PROTEIN MDTB"/>
    <property type="match status" value="1"/>
</dbReference>
<dbReference type="PANTHER" id="PTHR32063">
    <property type="match status" value="1"/>
</dbReference>
<dbReference type="SUPFAM" id="SSF82866">
    <property type="entry name" value="Multidrug efflux transporter AcrB transmembrane domain"/>
    <property type="match status" value="1"/>
</dbReference>
<feature type="transmembrane region" description="Helical" evidence="1">
    <location>
        <begin position="73"/>
        <end position="92"/>
    </location>
</feature>
<evidence type="ECO:0000256" key="1">
    <source>
        <dbReference type="SAM" id="Phobius"/>
    </source>
</evidence>
<dbReference type="AlphaFoldDB" id="A0A656K3F4"/>
<name>A0A656K3F4_PSESF</name>
<dbReference type="GO" id="GO:0042910">
    <property type="term" value="F:xenobiotic transmembrane transporter activity"/>
    <property type="evidence" value="ECO:0007669"/>
    <property type="project" value="TreeGrafter"/>
</dbReference>
<proteinExistence type="predicted"/>